<dbReference type="AlphaFoldDB" id="E1YLJ4"/>
<name>E1YLJ4_9BACT</name>
<protein>
    <submittedName>
        <fullName evidence="1">Uncharacterized protein</fullName>
    </submittedName>
</protein>
<evidence type="ECO:0000313" key="1">
    <source>
        <dbReference type="EMBL" id="CBX30977.1"/>
    </source>
</evidence>
<dbReference type="EMBL" id="FR695877">
    <property type="protein sequence ID" value="CBX30977.1"/>
    <property type="molecule type" value="Genomic_DNA"/>
</dbReference>
<organism evidence="1">
    <name type="scientific">uncultured Desulfobacterium sp</name>
    <dbReference type="NCBI Taxonomy" id="201089"/>
    <lineage>
        <taxon>Bacteria</taxon>
        <taxon>Pseudomonadati</taxon>
        <taxon>Thermodesulfobacteriota</taxon>
        <taxon>Desulfobacteria</taxon>
        <taxon>Desulfobacterales</taxon>
        <taxon>Desulfobacteriaceae</taxon>
        <taxon>Desulfobacterium</taxon>
        <taxon>environmental samples</taxon>
    </lineage>
</organism>
<reference evidence="1" key="1">
    <citation type="journal article" date="2011" name="Environ. Microbiol.">
        <title>Genomic insights into the metabolic potential of the polycyclic aromatic hydrocarbon degrading sulfate-reducing Deltaproteobacterium N47.</title>
        <authorList>
            <person name="Bergmann F."/>
            <person name="Selesi D."/>
            <person name="Weinmaier T."/>
            <person name="Tischler P."/>
            <person name="Rattei T."/>
            <person name="Meckenstock R.U."/>
        </authorList>
    </citation>
    <scope>NUCLEOTIDE SEQUENCE</scope>
</reference>
<accession>E1YLJ4</accession>
<sequence>MAPLQLKLGTNKTHSSAKIWNKVTKHDIGIAKYYADIKRI</sequence>
<proteinExistence type="predicted"/>
<gene>
    <name evidence="1" type="ORF">N47_E44890</name>
</gene>